<feature type="region of interest" description="Disordered" evidence="8">
    <location>
        <begin position="1"/>
        <end position="22"/>
    </location>
</feature>
<dbReference type="eggNOG" id="KOG4515">
    <property type="taxonomic scope" value="Eukaryota"/>
</dbReference>
<comment type="similarity">
    <text evidence="2">Belongs to the bZIP family. ATF subfamily.</text>
</comment>
<protein>
    <recommendedName>
        <fullName evidence="11">BZIP domain-containing protein</fullName>
    </recommendedName>
</protein>
<gene>
    <name evidence="9" type="ORF">TRIADDRAFT_61059</name>
</gene>
<dbReference type="Proteomes" id="UP000009022">
    <property type="component" value="Unassembled WGS sequence"/>
</dbReference>
<dbReference type="PhylomeDB" id="B3S9X5"/>
<organism evidence="9 10">
    <name type="scientific">Trichoplax adhaerens</name>
    <name type="common">Trichoplax reptans</name>
    <dbReference type="NCBI Taxonomy" id="10228"/>
    <lineage>
        <taxon>Eukaryota</taxon>
        <taxon>Metazoa</taxon>
        <taxon>Placozoa</taxon>
        <taxon>Uniplacotomia</taxon>
        <taxon>Trichoplacea</taxon>
        <taxon>Trichoplacidae</taxon>
        <taxon>Trichoplax</taxon>
    </lineage>
</organism>
<evidence type="ECO:0000256" key="2">
    <source>
        <dbReference type="ARBA" id="ARBA00009050"/>
    </source>
</evidence>
<accession>B3S9X5</accession>
<reference evidence="9 10" key="1">
    <citation type="journal article" date="2008" name="Nature">
        <title>The Trichoplax genome and the nature of placozoans.</title>
        <authorList>
            <person name="Srivastava M."/>
            <person name="Begovic E."/>
            <person name="Chapman J."/>
            <person name="Putnam N.H."/>
            <person name="Hellsten U."/>
            <person name="Kawashima T."/>
            <person name="Kuo A."/>
            <person name="Mitros T."/>
            <person name="Salamov A."/>
            <person name="Carpenter M.L."/>
            <person name="Signorovitch A.Y."/>
            <person name="Moreno M.A."/>
            <person name="Kamm K."/>
            <person name="Grimwood J."/>
            <person name="Schmutz J."/>
            <person name="Shapiro H."/>
            <person name="Grigoriev I.V."/>
            <person name="Buss L.W."/>
            <person name="Schierwater B."/>
            <person name="Dellaporta S.L."/>
            <person name="Rokhsar D.S."/>
        </authorList>
    </citation>
    <scope>NUCLEOTIDE SEQUENCE [LARGE SCALE GENOMIC DNA]</scope>
    <source>
        <strain evidence="9 10">Grell-BS-1999</strain>
    </source>
</reference>
<keyword evidence="5" id="KW-0010">Activator</keyword>
<dbReference type="RefSeq" id="XP_002117106.1">
    <property type="nucleotide sequence ID" value="XM_002117070.1"/>
</dbReference>
<evidence type="ECO:0000256" key="5">
    <source>
        <dbReference type="ARBA" id="ARBA00023159"/>
    </source>
</evidence>
<keyword evidence="10" id="KW-1185">Reference proteome</keyword>
<sequence>MSRIFQGDVHGNRHPGANTGSRISSNITELACKRLLKIKSMVKSKSNGKKLNLDIANKISSIGNIHSSIGRRTKNTKFTCKYDCNNKIEMPNKRGRKPLLMDQAAKLQKCRQSAKDCRVRKKLRYQNLANAVLSRENENLALLKEYYSVIAI</sequence>
<name>B3S9X5_TRIAD</name>
<dbReference type="SUPFAM" id="SSF57959">
    <property type="entry name" value="Leucine zipper domain"/>
    <property type="match status" value="1"/>
</dbReference>
<dbReference type="HOGENOM" id="CLU_1724649_0_0_1"/>
<dbReference type="GO" id="GO:0003700">
    <property type="term" value="F:DNA-binding transcription factor activity"/>
    <property type="evidence" value="ECO:0007669"/>
    <property type="project" value="InterPro"/>
</dbReference>
<dbReference type="PANTHER" id="PTHR21051">
    <property type="entry name" value="CAMP-RESPONSIVE ELEMENT-BINDING PROTEIN-LIKE 2"/>
    <property type="match status" value="1"/>
</dbReference>
<dbReference type="GO" id="GO:0005634">
    <property type="term" value="C:nucleus"/>
    <property type="evidence" value="ECO:0000318"/>
    <property type="project" value="GO_Central"/>
</dbReference>
<dbReference type="InterPro" id="IPR046347">
    <property type="entry name" value="bZIP_sf"/>
</dbReference>
<comment type="subcellular location">
    <subcellularLocation>
        <location evidence="1">Nucleus</location>
    </subcellularLocation>
</comment>
<keyword evidence="4" id="KW-0238">DNA-binding</keyword>
<dbReference type="GO" id="GO:0003677">
    <property type="term" value="F:DNA binding"/>
    <property type="evidence" value="ECO:0007669"/>
    <property type="project" value="UniProtKB-KW"/>
</dbReference>
<dbReference type="CTD" id="6758250"/>
<dbReference type="OrthoDB" id="5984119at2759"/>
<dbReference type="InParanoid" id="B3S9X5"/>
<dbReference type="GO" id="GO:0006355">
    <property type="term" value="P:regulation of DNA-templated transcription"/>
    <property type="evidence" value="ECO:0000318"/>
    <property type="project" value="GO_Central"/>
</dbReference>
<keyword evidence="3" id="KW-0805">Transcription regulation</keyword>
<keyword evidence="6" id="KW-0804">Transcription</keyword>
<evidence type="ECO:0000256" key="6">
    <source>
        <dbReference type="ARBA" id="ARBA00023163"/>
    </source>
</evidence>
<dbReference type="AlphaFoldDB" id="B3S9X5"/>
<evidence type="ECO:0000256" key="4">
    <source>
        <dbReference type="ARBA" id="ARBA00023125"/>
    </source>
</evidence>
<evidence type="ECO:0000256" key="7">
    <source>
        <dbReference type="ARBA" id="ARBA00023242"/>
    </source>
</evidence>
<evidence type="ECO:0000313" key="10">
    <source>
        <dbReference type="Proteomes" id="UP000009022"/>
    </source>
</evidence>
<evidence type="ECO:0000256" key="1">
    <source>
        <dbReference type="ARBA" id="ARBA00004123"/>
    </source>
</evidence>
<proteinExistence type="inferred from homology"/>
<dbReference type="STRING" id="10228.B3S9X5"/>
<evidence type="ECO:0008006" key="11">
    <source>
        <dbReference type="Google" id="ProtNLM"/>
    </source>
</evidence>
<dbReference type="GeneID" id="6758250"/>
<keyword evidence="7" id="KW-0539">Nucleus</keyword>
<dbReference type="InterPro" id="IPR039250">
    <property type="entry name" value="CREBL2/REPTOR-BP"/>
</dbReference>
<evidence type="ECO:0000313" key="9">
    <source>
        <dbReference type="EMBL" id="EDV20412.1"/>
    </source>
</evidence>
<dbReference type="PANTHER" id="PTHR21051:SF4">
    <property type="entry name" value="CAMP-RESPONSIVE ELEMENT-BINDING PROTEIN-LIKE 2"/>
    <property type="match status" value="1"/>
</dbReference>
<dbReference type="EMBL" id="DS985260">
    <property type="protein sequence ID" value="EDV20412.1"/>
    <property type="molecule type" value="Genomic_DNA"/>
</dbReference>
<dbReference type="KEGG" id="tad:TRIADDRAFT_61059"/>
<evidence type="ECO:0000256" key="8">
    <source>
        <dbReference type="SAM" id="MobiDB-lite"/>
    </source>
</evidence>
<evidence type="ECO:0000256" key="3">
    <source>
        <dbReference type="ARBA" id="ARBA00023015"/>
    </source>
</evidence>